<dbReference type="PIRSF" id="PIRSF005690">
    <property type="entry name" value="GerBA"/>
    <property type="match status" value="1"/>
</dbReference>
<dbReference type="InterPro" id="IPR004995">
    <property type="entry name" value="Spore_Ger"/>
</dbReference>
<accession>A0ABS2NSM0</accession>
<comment type="caution">
    <text evidence="4">The sequence shown here is derived from an EMBL/GenBank/DDBJ whole genome shotgun (WGS) entry which is preliminary data.</text>
</comment>
<evidence type="ECO:0000313" key="5">
    <source>
        <dbReference type="Proteomes" id="UP001314796"/>
    </source>
</evidence>
<dbReference type="EMBL" id="JAFBEE010000017">
    <property type="protein sequence ID" value="MBM7615767.1"/>
    <property type="molecule type" value="Genomic_DNA"/>
</dbReference>
<reference evidence="4 5" key="1">
    <citation type="submission" date="2021-01" db="EMBL/GenBank/DDBJ databases">
        <title>Genomic Encyclopedia of Type Strains, Phase IV (KMG-IV): sequencing the most valuable type-strain genomes for metagenomic binning, comparative biology and taxonomic classification.</title>
        <authorList>
            <person name="Goeker M."/>
        </authorList>
    </citation>
    <scope>NUCLEOTIDE SEQUENCE [LARGE SCALE GENOMIC DNA]</scope>
    <source>
        <strain evidence="4 5">DSM 25890</strain>
    </source>
</reference>
<keyword evidence="3" id="KW-1133">Transmembrane helix</keyword>
<proteinExistence type="inferred from homology"/>
<dbReference type="Proteomes" id="UP001314796">
    <property type="component" value="Unassembled WGS sequence"/>
</dbReference>
<evidence type="ECO:0000256" key="2">
    <source>
        <dbReference type="ARBA" id="ARBA00023136"/>
    </source>
</evidence>
<feature type="transmembrane region" description="Helical" evidence="3">
    <location>
        <begin position="297"/>
        <end position="319"/>
    </location>
</feature>
<gene>
    <name evidence="4" type="ORF">JOC73_002341</name>
</gene>
<feature type="transmembrane region" description="Helical" evidence="3">
    <location>
        <begin position="420"/>
        <end position="443"/>
    </location>
</feature>
<keyword evidence="2 3" id="KW-0472">Membrane</keyword>
<keyword evidence="5" id="KW-1185">Reference proteome</keyword>
<dbReference type="RefSeq" id="WP_243427956.1">
    <property type="nucleotide sequence ID" value="NZ_JAFBEE010000017.1"/>
</dbReference>
<sequence length="496" mass="56027">MDSKYKGTLLEKKLENNLLQLKEVFKDSYDIIYRELRLNYHGKIVNLVLVFNSNLVDAQTINENIIKPIIHFNPVKERTIIKQLHLDILKDVIPINGIAQVRDYDKIINAIFSGNSLMIVNGIDEGLLLNTKEWPERSVEEPDAESVVRGSREGFTESISTNTGLIRRKLKDPALKAQQLQAGSRSKTNINVLYMEDIVNKQLLDEVLSALQDIEIDGVFESGYVEQLLEDHPYSPFPQFQITERPDKVCGNLLEGKIALIIDGAPQVLILPTTFFQLFQSPEDYYERTIYGSLTRWIRYLGFFIATSFPAIYVALISFHQQMLPTDLILDLSKTRAQIPFPPVIEALLMELTIELLREASARLPKTIGQIIGIVGAIVIGDAAVSANLVSPVMVIIVAITALGSYVLPQYSTTFPLRFLRFPMILLAASFGAFGIIITWSWIIVHLCSLSSFGYPYLSPLAPISSELTRDAAIRKPLWGFRKRPQSANKKNYNRW</sequence>
<evidence type="ECO:0000256" key="3">
    <source>
        <dbReference type="SAM" id="Phobius"/>
    </source>
</evidence>
<evidence type="ECO:0000313" key="4">
    <source>
        <dbReference type="EMBL" id="MBM7615767.1"/>
    </source>
</evidence>
<dbReference type="PANTHER" id="PTHR22550">
    <property type="entry name" value="SPORE GERMINATION PROTEIN"/>
    <property type="match status" value="1"/>
</dbReference>
<keyword evidence="3" id="KW-0812">Transmembrane</keyword>
<organism evidence="4 5">
    <name type="scientific">Alkaliphilus hydrothermalis</name>
    <dbReference type="NCBI Taxonomy" id="1482730"/>
    <lineage>
        <taxon>Bacteria</taxon>
        <taxon>Bacillati</taxon>
        <taxon>Bacillota</taxon>
        <taxon>Clostridia</taxon>
        <taxon>Peptostreptococcales</taxon>
        <taxon>Natronincolaceae</taxon>
        <taxon>Alkaliphilus</taxon>
    </lineage>
</organism>
<dbReference type="Pfam" id="PF03323">
    <property type="entry name" value="GerA"/>
    <property type="match status" value="1"/>
</dbReference>
<comment type="similarity">
    <text evidence="1">Belongs to the GerABKA family.</text>
</comment>
<dbReference type="InterPro" id="IPR050768">
    <property type="entry name" value="UPF0353/GerABKA_families"/>
</dbReference>
<protein>
    <submittedName>
        <fullName evidence="4">Spore germination protein KA</fullName>
    </submittedName>
</protein>
<evidence type="ECO:0000256" key="1">
    <source>
        <dbReference type="ARBA" id="ARBA00005278"/>
    </source>
</evidence>
<dbReference type="PANTHER" id="PTHR22550:SF5">
    <property type="entry name" value="LEUCINE ZIPPER PROTEIN 4"/>
    <property type="match status" value="1"/>
</dbReference>
<feature type="transmembrane region" description="Helical" evidence="3">
    <location>
        <begin position="389"/>
        <end position="408"/>
    </location>
</feature>
<name>A0ABS2NSM0_9FIRM</name>